<feature type="compositionally biased region" description="Low complexity" evidence="5">
    <location>
        <begin position="410"/>
        <end position="424"/>
    </location>
</feature>
<dbReference type="GeneID" id="37017181"/>
<keyword evidence="2 4" id="KW-0863">Zinc-finger</keyword>
<dbReference type="Pfam" id="PF02190">
    <property type="entry name" value="LON_substr_bdg"/>
    <property type="match status" value="1"/>
</dbReference>
<dbReference type="RefSeq" id="XP_025345794.1">
    <property type="nucleotide sequence ID" value="XM_025495447.1"/>
</dbReference>
<feature type="compositionally biased region" description="Polar residues" evidence="5">
    <location>
        <begin position="569"/>
        <end position="578"/>
    </location>
</feature>
<reference evidence="8 9" key="1">
    <citation type="journal article" date="2018" name="Mol. Biol. Evol.">
        <title>Broad Genomic Sampling Reveals a Smut Pathogenic Ancestry of the Fungal Clade Ustilaginomycotina.</title>
        <authorList>
            <person name="Kijpornyongpan T."/>
            <person name="Mondo S.J."/>
            <person name="Barry K."/>
            <person name="Sandor L."/>
            <person name="Lee J."/>
            <person name="Lipzen A."/>
            <person name="Pangilinan J."/>
            <person name="LaButti K."/>
            <person name="Hainaut M."/>
            <person name="Henrissat B."/>
            <person name="Grigoriev I.V."/>
            <person name="Spatafora J.W."/>
            <person name="Aime M.C."/>
        </authorList>
    </citation>
    <scope>NUCLEOTIDE SEQUENCE [LARGE SCALE GENOMIC DNA]</scope>
    <source>
        <strain evidence="8 9">MCA 4718</strain>
    </source>
</reference>
<feature type="region of interest" description="Disordered" evidence="5">
    <location>
        <begin position="448"/>
        <end position="467"/>
    </location>
</feature>
<dbReference type="InterPro" id="IPR027370">
    <property type="entry name" value="Znf-RING_euk"/>
</dbReference>
<dbReference type="Pfam" id="PF13923">
    <property type="entry name" value="zf-C3HC4_2"/>
    <property type="match status" value="1"/>
</dbReference>
<dbReference type="PROSITE" id="PS51787">
    <property type="entry name" value="LON_N"/>
    <property type="match status" value="1"/>
</dbReference>
<evidence type="ECO:0000259" key="7">
    <source>
        <dbReference type="PROSITE" id="PS51787"/>
    </source>
</evidence>
<evidence type="ECO:0000256" key="2">
    <source>
        <dbReference type="ARBA" id="ARBA00022771"/>
    </source>
</evidence>
<dbReference type="GO" id="GO:0061630">
    <property type="term" value="F:ubiquitin protein ligase activity"/>
    <property type="evidence" value="ECO:0007669"/>
    <property type="project" value="TreeGrafter"/>
</dbReference>
<feature type="region of interest" description="Disordered" evidence="5">
    <location>
        <begin position="1"/>
        <end position="176"/>
    </location>
</feature>
<feature type="compositionally biased region" description="Low complexity" evidence="5">
    <location>
        <begin position="954"/>
        <end position="966"/>
    </location>
</feature>
<dbReference type="CDD" id="cd16514">
    <property type="entry name" value="RING-HC_LONFs_rpt2"/>
    <property type="match status" value="1"/>
</dbReference>
<keyword evidence="3" id="KW-0862">Zinc</keyword>
<feature type="compositionally biased region" description="Polar residues" evidence="5">
    <location>
        <begin position="721"/>
        <end position="731"/>
    </location>
</feature>
<dbReference type="InterPro" id="IPR003111">
    <property type="entry name" value="Lon_prtase_N"/>
</dbReference>
<dbReference type="PROSITE" id="PS50089">
    <property type="entry name" value="ZF_RING_2"/>
    <property type="match status" value="1"/>
</dbReference>
<feature type="region of interest" description="Disordered" evidence="5">
    <location>
        <begin position="480"/>
        <end position="580"/>
    </location>
</feature>
<dbReference type="Gene3D" id="3.30.40.10">
    <property type="entry name" value="Zinc/RING finger domain, C3HC4 (zinc finger)"/>
    <property type="match status" value="2"/>
</dbReference>
<dbReference type="SMART" id="SM00464">
    <property type="entry name" value="LON"/>
    <property type="match status" value="1"/>
</dbReference>
<feature type="compositionally biased region" description="Low complexity" evidence="5">
    <location>
        <begin position="973"/>
        <end position="983"/>
    </location>
</feature>
<feature type="region of interest" description="Disordered" evidence="5">
    <location>
        <begin position="402"/>
        <end position="443"/>
    </location>
</feature>
<feature type="compositionally biased region" description="Low complexity" evidence="5">
    <location>
        <begin position="40"/>
        <end position="51"/>
    </location>
</feature>
<evidence type="ECO:0000256" key="4">
    <source>
        <dbReference type="PROSITE-ProRule" id="PRU00175"/>
    </source>
</evidence>
<accession>A0A316U1A2</accession>
<dbReference type="SUPFAM" id="SSF57850">
    <property type="entry name" value="RING/U-box"/>
    <property type="match status" value="2"/>
</dbReference>
<feature type="compositionally biased region" description="Basic and acidic residues" evidence="5">
    <location>
        <begin position="941"/>
        <end position="952"/>
    </location>
</feature>
<dbReference type="Proteomes" id="UP000245942">
    <property type="component" value="Unassembled WGS sequence"/>
</dbReference>
<evidence type="ECO:0000259" key="6">
    <source>
        <dbReference type="PROSITE" id="PS50089"/>
    </source>
</evidence>
<feature type="region of interest" description="Disordered" evidence="5">
    <location>
        <begin position="721"/>
        <end position="754"/>
    </location>
</feature>
<dbReference type="InterPro" id="IPR046336">
    <property type="entry name" value="Lon_prtase_N_sf"/>
</dbReference>
<evidence type="ECO:0000313" key="9">
    <source>
        <dbReference type="Proteomes" id="UP000245942"/>
    </source>
</evidence>
<feature type="compositionally biased region" description="Low complexity" evidence="5">
    <location>
        <begin position="88"/>
        <end position="99"/>
    </location>
</feature>
<feature type="region of interest" description="Disordered" evidence="5">
    <location>
        <begin position="282"/>
        <end position="313"/>
    </location>
</feature>
<evidence type="ECO:0000256" key="5">
    <source>
        <dbReference type="SAM" id="MobiDB-lite"/>
    </source>
</evidence>
<dbReference type="OrthoDB" id="264917at2759"/>
<feature type="domain" description="RING-type" evidence="6">
    <location>
        <begin position="658"/>
        <end position="696"/>
    </location>
</feature>
<dbReference type="InterPro" id="IPR001841">
    <property type="entry name" value="Znf_RING"/>
</dbReference>
<feature type="compositionally biased region" description="Acidic residues" evidence="5">
    <location>
        <begin position="284"/>
        <end position="300"/>
    </location>
</feature>
<evidence type="ECO:0008006" key="10">
    <source>
        <dbReference type="Google" id="ProtNLM"/>
    </source>
</evidence>
<dbReference type="InterPro" id="IPR013083">
    <property type="entry name" value="Znf_RING/FYVE/PHD"/>
</dbReference>
<dbReference type="Gene3D" id="2.30.130.40">
    <property type="entry name" value="LON domain-like"/>
    <property type="match status" value="1"/>
</dbReference>
<dbReference type="PANTHER" id="PTHR23327:SF42">
    <property type="entry name" value="LON PEPTIDASE N-TERMINAL DOMAIN AND RING FINGER PROTEIN C14F5.10C"/>
    <property type="match status" value="1"/>
</dbReference>
<evidence type="ECO:0000256" key="3">
    <source>
        <dbReference type="ARBA" id="ARBA00022833"/>
    </source>
</evidence>
<evidence type="ECO:0000256" key="1">
    <source>
        <dbReference type="ARBA" id="ARBA00022723"/>
    </source>
</evidence>
<dbReference type="Pfam" id="PF13445">
    <property type="entry name" value="zf-RING_UBOX"/>
    <property type="match status" value="1"/>
</dbReference>
<keyword evidence="1" id="KW-0479">Metal-binding</keyword>
<dbReference type="InterPro" id="IPR015947">
    <property type="entry name" value="PUA-like_sf"/>
</dbReference>
<dbReference type="AlphaFoldDB" id="A0A316U1A2"/>
<proteinExistence type="predicted"/>
<sequence>MSQGVDYQVGNGGAGGESEDQERGLVGAVAAGTHGQSRPSTAASSSSSSSSSHHHTGCVASHTHVSRSGAGIAHAATSPSSPDFGSARSTPPTSRSPSRLLVKRGGEQPVSSSSSSIADPDMVKTETSGVSTDAGDDSARILGKRPARSPPSPTTTASAGSSMSRTTNPAAYTKTATQTRSIARQLLELVTCASCNRPYTTPITLPCGHSTCLPCISARLKNITAINQAAAGPSTRTTHVPPRLPLCTMTVPCSVNGCPRSAIGQGLGVWAGYSAAYGPPDSEAWVDEDVSSPGNDDEQEQQASSAERGSLPVDGFVVGADNESLRLGVIPPQLREKANTFAVSPFPWEQDGGNTLSLRPDVTLAKAVAVLQRYALEPPGEERRSSGQRARRSLIGFATARRHAAHHPSHLGFSSSSSLSSSSGSHRRTRMPGRPGPSSVLARGTGYTEHAMQRNGRAASNTRPGTTKIARHFLPMLGGSEAERESGSVAGVTAADTDDEDEEEGYHQHYGPNVSRTRRRAGTMGRSYRSGRYGGAEFDGSGGEQQEDSEVSSAQSTPEGGSAEETATVDRSSGNANTFDGAFGQQLQRQQSEAQATASHEPTITVDASGAAVAVEAPKAVPTPPPGTVASTMGKLDEVFKLTTPEHLQSDLVDTLECQLCYFLLYEPTTTPCGHTFCRGCFARSLDHSNKCPLCRTTMPSFSFFQNHPSNQALMKLLTSQCGAPQPNGTTGDDKLGDTERSRREGSASSSTYPQEDLMSLSRLGVFADSHTASSSPYRNSDDDDDEALSFGLRHLYHERALTIEEEERQTSSWMPIFVCTLAFPTMPTNLHIFEPRYKLMIRRCLQGPGPGRFGMVLPSRSSTGPVPGLHEYGTMLEIKNHTMLLDGRSMLETVGWRRFRLLEKNGVDGYTTGRVEYFDDISSGEVAAEEESVVASNREAVARRDRAEQERVSASSASQAGSPAAPEGDTNASSQASSEASAPGTAPVQEASSAATTPLPPAEQAPTMTDLIRTATSFIELLRTQTQTGLFEQIVATYGPVPQPLEIDKLSWWLGMVLPIDEHAKSSLLPVRSPRKRLEMIATWIERIEGSWRSGR</sequence>
<protein>
    <recommendedName>
        <fullName evidence="10">LON-domain-containing protein</fullName>
    </recommendedName>
</protein>
<feature type="domain" description="Lon N-terminal" evidence="7">
    <location>
        <begin position="812"/>
        <end position="1090"/>
    </location>
</feature>
<feature type="region of interest" description="Disordered" evidence="5">
    <location>
        <begin position="937"/>
        <end position="1007"/>
    </location>
</feature>
<organism evidence="8 9">
    <name type="scientific">Pseudomicrostroma glucosiphilum</name>
    <dbReference type="NCBI Taxonomy" id="1684307"/>
    <lineage>
        <taxon>Eukaryota</taxon>
        <taxon>Fungi</taxon>
        <taxon>Dikarya</taxon>
        <taxon>Basidiomycota</taxon>
        <taxon>Ustilaginomycotina</taxon>
        <taxon>Exobasidiomycetes</taxon>
        <taxon>Microstromatales</taxon>
        <taxon>Microstromatales incertae sedis</taxon>
        <taxon>Pseudomicrostroma</taxon>
    </lineage>
</organism>
<name>A0A316U1A2_9BASI</name>
<feature type="compositionally biased region" description="Low complexity" evidence="5">
    <location>
        <begin position="154"/>
        <end position="167"/>
    </location>
</feature>
<keyword evidence="9" id="KW-1185">Reference proteome</keyword>
<dbReference type="SUPFAM" id="SSF88697">
    <property type="entry name" value="PUA domain-like"/>
    <property type="match status" value="1"/>
</dbReference>
<feature type="compositionally biased region" description="Basic and acidic residues" evidence="5">
    <location>
        <begin position="732"/>
        <end position="746"/>
    </location>
</feature>
<dbReference type="EMBL" id="KZ819335">
    <property type="protein sequence ID" value="PWN18634.1"/>
    <property type="molecule type" value="Genomic_DNA"/>
</dbReference>
<dbReference type="STRING" id="1684307.A0A316U1A2"/>
<dbReference type="SMART" id="SM00184">
    <property type="entry name" value="RING"/>
    <property type="match status" value="2"/>
</dbReference>
<evidence type="ECO:0000313" key="8">
    <source>
        <dbReference type="EMBL" id="PWN18634.1"/>
    </source>
</evidence>
<dbReference type="Gene3D" id="1.20.58.1480">
    <property type="match status" value="1"/>
</dbReference>
<gene>
    <name evidence="8" type="ORF">BCV69DRAFT_68918</name>
</gene>
<dbReference type="PANTHER" id="PTHR23327">
    <property type="entry name" value="RING FINGER PROTEIN 127"/>
    <property type="match status" value="1"/>
</dbReference>
<dbReference type="GO" id="GO:0008270">
    <property type="term" value="F:zinc ion binding"/>
    <property type="evidence" value="ECO:0007669"/>
    <property type="project" value="UniProtKB-KW"/>
</dbReference>